<dbReference type="GO" id="GO:0000162">
    <property type="term" value="P:L-tryptophan biosynthetic process"/>
    <property type="evidence" value="ECO:0007669"/>
    <property type="project" value="TreeGrafter"/>
</dbReference>
<dbReference type="RefSeq" id="WP_151891069.1">
    <property type="nucleotide sequence ID" value="NZ_VNIK02000009.1"/>
</dbReference>
<organism evidence="3 4">
    <name type="scientific">Flagellimonas hadalis</name>
    <dbReference type="NCBI Taxonomy" id="2597517"/>
    <lineage>
        <taxon>Bacteria</taxon>
        <taxon>Pseudomonadati</taxon>
        <taxon>Bacteroidota</taxon>
        <taxon>Flavobacteriia</taxon>
        <taxon>Flavobacteriales</taxon>
        <taxon>Flavobacteriaceae</taxon>
        <taxon>Flagellimonas</taxon>
    </lineage>
</organism>
<gene>
    <name evidence="3" type="ORF">FOT42_013465</name>
</gene>
<dbReference type="Pfam" id="PF00117">
    <property type="entry name" value="GATase"/>
    <property type="match status" value="1"/>
</dbReference>
<evidence type="ECO:0000313" key="3">
    <source>
        <dbReference type="EMBL" id="KAB5486588.1"/>
    </source>
</evidence>
<accession>A0A5N5ISP7</accession>
<dbReference type="NCBIfam" id="TIGR00566">
    <property type="entry name" value="trpG_papA"/>
    <property type="match status" value="1"/>
</dbReference>
<dbReference type="SUPFAM" id="SSF52317">
    <property type="entry name" value="Class I glutamine amidotransferase-like"/>
    <property type="match status" value="1"/>
</dbReference>
<dbReference type="PANTHER" id="PTHR43418:SF4">
    <property type="entry name" value="MULTIFUNCTIONAL TRYPTOPHAN BIOSYNTHESIS PROTEIN"/>
    <property type="match status" value="1"/>
</dbReference>
<name>A0A5N5ISP7_9FLAO</name>
<dbReference type="AlphaFoldDB" id="A0A5N5ISP7"/>
<dbReference type="OrthoDB" id="9786812at2"/>
<comment type="caution">
    <text evidence="3">The sequence shown here is derived from an EMBL/GenBank/DDBJ whole genome shotgun (WGS) entry which is preliminary data.</text>
</comment>
<dbReference type="Gene3D" id="3.40.50.880">
    <property type="match status" value="1"/>
</dbReference>
<dbReference type="PRINTS" id="PR00096">
    <property type="entry name" value="GATASE"/>
</dbReference>
<reference evidence="3" key="1">
    <citation type="submission" date="2019-10" db="EMBL/GenBank/DDBJ databases">
        <title>Muricauda hadale sp. nov., a piezophilic bacterium isolated from hadopelagic water of the Mariana Trench.</title>
        <authorList>
            <person name="Wei Y."/>
        </authorList>
    </citation>
    <scope>NUCLEOTIDE SEQUENCE [LARGE SCALE GENOMIC DNA]</scope>
    <source>
        <strain evidence="3">MT-229</strain>
    </source>
</reference>
<dbReference type="PROSITE" id="PS51273">
    <property type="entry name" value="GATASE_TYPE_1"/>
    <property type="match status" value="1"/>
</dbReference>
<dbReference type="InterPro" id="IPR050472">
    <property type="entry name" value="Anth_synth/Amidotransfase"/>
</dbReference>
<dbReference type="PANTHER" id="PTHR43418">
    <property type="entry name" value="MULTIFUNCTIONAL TRYPTOPHAN BIOSYNTHESIS PROTEIN-RELATED"/>
    <property type="match status" value="1"/>
</dbReference>
<dbReference type="InterPro" id="IPR029062">
    <property type="entry name" value="Class_I_gatase-like"/>
</dbReference>
<protein>
    <submittedName>
        <fullName evidence="3">Aminodeoxychorismate/anthranilate synthase component II</fullName>
    </submittedName>
</protein>
<evidence type="ECO:0000259" key="2">
    <source>
        <dbReference type="Pfam" id="PF00117"/>
    </source>
</evidence>
<dbReference type="GO" id="GO:0004049">
    <property type="term" value="F:anthranilate synthase activity"/>
    <property type="evidence" value="ECO:0007669"/>
    <property type="project" value="TreeGrafter"/>
</dbReference>
<dbReference type="GO" id="GO:0005829">
    <property type="term" value="C:cytosol"/>
    <property type="evidence" value="ECO:0007669"/>
    <property type="project" value="TreeGrafter"/>
</dbReference>
<feature type="domain" description="Glutamine amidotransferase" evidence="2">
    <location>
        <begin position="6"/>
        <end position="187"/>
    </location>
</feature>
<dbReference type="FunFam" id="3.40.50.880:FF:000003">
    <property type="entry name" value="Anthranilate synthase component II"/>
    <property type="match status" value="1"/>
</dbReference>
<keyword evidence="1" id="KW-0315">Glutamine amidotransferase</keyword>
<evidence type="ECO:0000256" key="1">
    <source>
        <dbReference type="ARBA" id="ARBA00022962"/>
    </source>
</evidence>
<proteinExistence type="predicted"/>
<sequence>MGRNILMIDNYDSFTYNLVHYLEDLDGEVTVKRNDQLTLDEVEPFDYIVLSPGPGIPDEAGLLKDIIKKYAPTKRIFGVCLGLQAIGEVFGGTLVNLDKVYHGVATTITVTKGDPIFKGLPKNLQVGRYHSWVVDPNVPEVLEITSVDENGQIMSLRHKEYDVTAVQFHPESVLTPEGKQMLKNWLEKSEA</sequence>
<dbReference type="PRINTS" id="PR00097">
    <property type="entry name" value="ANTSNTHASEII"/>
</dbReference>
<dbReference type="Proteomes" id="UP000319204">
    <property type="component" value="Unassembled WGS sequence"/>
</dbReference>
<dbReference type="InterPro" id="IPR006221">
    <property type="entry name" value="TrpG/PapA_dom"/>
</dbReference>
<dbReference type="CDD" id="cd01743">
    <property type="entry name" value="GATase1_Anthranilate_Synthase"/>
    <property type="match status" value="1"/>
</dbReference>
<keyword evidence="4" id="KW-1185">Reference proteome</keyword>
<dbReference type="InterPro" id="IPR017926">
    <property type="entry name" value="GATASE"/>
</dbReference>
<evidence type="ECO:0000313" key="4">
    <source>
        <dbReference type="Proteomes" id="UP000319204"/>
    </source>
</evidence>
<dbReference type="EMBL" id="VNIK02000009">
    <property type="protein sequence ID" value="KAB5486588.1"/>
    <property type="molecule type" value="Genomic_DNA"/>
</dbReference>